<feature type="compositionally biased region" description="Pro residues" evidence="1">
    <location>
        <begin position="589"/>
        <end position="603"/>
    </location>
</feature>
<evidence type="ECO:0000256" key="1">
    <source>
        <dbReference type="SAM" id="MobiDB-lite"/>
    </source>
</evidence>
<evidence type="ECO:0000313" key="2">
    <source>
        <dbReference type="EMBL" id="CEM03061.1"/>
    </source>
</evidence>
<dbReference type="InParanoid" id="A0A0G4EXN6"/>
<dbReference type="Proteomes" id="UP000041254">
    <property type="component" value="Unassembled WGS sequence"/>
</dbReference>
<feature type="compositionally biased region" description="Basic and acidic residues" evidence="1">
    <location>
        <begin position="484"/>
        <end position="493"/>
    </location>
</feature>
<dbReference type="GO" id="GO:0030041">
    <property type="term" value="P:actin filament polymerization"/>
    <property type="evidence" value="ECO:0007669"/>
    <property type="project" value="TreeGrafter"/>
</dbReference>
<feature type="region of interest" description="Disordered" evidence="1">
    <location>
        <begin position="262"/>
        <end position="291"/>
    </location>
</feature>
<dbReference type="STRING" id="1169540.A0A0G4EXN6"/>
<dbReference type="InterPro" id="IPR051412">
    <property type="entry name" value="Formin_Homology_Diaphanous_sf"/>
</dbReference>
<name>A0A0G4EXN6_VITBC</name>
<protein>
    <recommendedName>
        <fullName evidence="4">Sfi1 spindle body domain-containing protein</fullName>
    </recommendedName>
</protein>
<dbReference type="EMBL" id="CDMY01000336">
    <property type="protein sequence ID" value="CEM03061.1"/>
    <property type="molecule type" value="Genomic_DNA"/>
</dbReference>
<gene>
    <name evidence="2" type="ORF">Vbra_21008</name>
</gene>
<feature type="compositionally biased region" description="Basic and acidic residues" evidence="1">
    <location>
        <begin position="282"/>
        <end position="291"/>
    </location>
</feature>
<feature type="region of interest" description="Disordered" evidence="1">
    <location>
        <begin position="160"/>
        <end position="204"/>
    </location>
</feature>
<dbReference type="PANTHER" id="PTHR45691:SF6">
    <property type="entry name" value="PROTEIN DIAPHANOUS"/>
    <property type="match status" value="1"/>
</dbReference>
<organism evidence="2 3">
    <name type="scientific">Vitrella brassicaformis (strain CCMP3155)</name>
    <dbReference type="NCBI Taxonomy" id="1169540"/>
    <lineage>
        <taxon>Eukaryota</taxon>
        <taxon>Sar</taxon>
        <taxon>Alveolata</taxon>
        <taxon>Colpodellida</taxon>
        <taxon>Vitrellaceae</taxon>
        <taxon>Vitrella</taxon>
    </lineage>
</organism>
<proteinExistence type="predicted"/>
<evidence type="ECO:0000313" key="3">
    <source>
        <dbReference type="Proteomes" id="UP000041254"/>
    </source>
</evidence>
<feature type="region of interest" description="Disordered" evidence="1">
    <location>
        <begin position="476"/>
        <end position="629"/>
    </location>
</feature>
<keyword evidence="3" id="KW-1185">Reference proteome</keyword>
<accession>A0A0G4EXN6</accession>
<dbReference type="PANTHER" id="PTHR45691">
    <property type="entry name" value="PROTEIN DIAPHANOUS"/>
    <property type="match status" value="1"/>
</dbReference>
<feature type="compositionally biased region" description="Polar residues" evidence="1">
    <location>
        <begin position="508"/>
        <end position="517"/>
    </location>
</feature>
<sequence>MTEGGTGPWKGCCGPEDGARKWHTRLRSYAAPQSSAHRAHRRTRAAASYARLADQRKPSSHESATRESLIEGLLANEPLLTALLSQSHAIARQAERPIERLIHALLCSPSSIGRLKALLIRKLQAPAPPSAALFPLSREQRRQRCLQLLAWLERGTSKDACDGGHGGHRSDEPSPVVQQHQQPRDGDDSTGLVEDGDSMEGGDGCAVVADRDGLDARAAYTKQLSFSSWQRLILQKQGQRETALQLIQRRQHRLLRTALHRLRPHTDGTHNTPDGAASGGGREGDRCDSVGRQHQHPILQHQALGVWHRHTVARSLVRKNMLLAANYAALRACEKAIGKWRHYAEQQWRWHQIDRMTSSFSHERALDRSMARWKAYCSGRRRHTAGCGLANSHYSKRLMMRAFRSLVRYTRVRRIKNRRNASALSRWKRCLLSRTVASWHAAALLSVAKVRVMADTLTAVYWHCVESAFDRLALARPKPPPPPPHEHVGEHVGKPPLPPMRLPLHLVNRSSRPQQMSARGLDEERRRRWESQLRGRGSAVTTPRDRGCSTLPAEPRGLSWRKLAKEARDSSRSIPTPRCNPPSSKSPTPSAPPPRSYRPPSSRPPAHRGRPPLPPPPPPRPHEPPHIAPSTETLRRLNEFLKGVHRKCEEIIDQGGGDVAANEERAAYASFVRELRVRKGRAQMRRHGRVGGGRRMPWVSEW</sequence>
<dbReference type="VEuPathDB" id="CryptoDB:Vbra_21008"/>
<reference evidence="2 3" key="1">
    <citation type="submission" date="2014-11" db="EMBL/GenBank/DDBJ databases">
        <authorList>
            <person name="Zhu J."/>
            <person name="Qi W."/>
            <person name="Song R."/>
        </authorList>
    </citation>
    <scope>NUCLEOTIDE SEQUENCE [LARGE SCALE GENOMIC DNA]</scope>
</reference>
<feature type="compositionally biased region" description="Basic and acidic residues" evidence="1">
    <location>
        <begin position="520"/>
        <end position="533"/>
    </location>
</feature>
<evidence type="ECO:0008006" key="4">
    <source>
        <dbReference type="Google" id="ProtNLM"/>
    </source>
</evidence>
<dbReference type="GO" id="GO:0005884">
    <property type="term" value="C:actin filament"/>
    <property type="evidence" value="ECO:0007669"/>
    <property type="project" value="TreeGrafter"/>
</dbReference>
<dbReference type="AlphaFoldDB" id="A0A0G4EXN6"/>